<dbReference type="EMBL" id="VSSQ01047657">
    <property type="protein sequence ID" value="MPN01662.1"/>
    <property type="molecule type" value="Genomic_DNA"/>
</dbReference>
<reference evidence="2" key="1">
    <citation type="submission" date="2019-08" db="EMBL/GenBank/DDBJ databases">
        <authorList>
            <person name="Kucharzyk K."/>
            <person name="Murdoch R.W."/>
            <person name="Higgins S."/>
            <person name="Loffler F."/>
        </authorList>
    </citation>
    <scope>NUCLEOTIDE SEQUENCE</scope>
</reference>
<dbReference type="Gene3D" id="3.10.290.30">
    <property type="entry name" value="MM3350-like"/>
    <property type="match status" value="1"/>
</dbReference>
<gene>
    <name evidence="2" type="ORF">SDC9_148872</name>
</gene>
<dbReference type="AlphaFoldDB" id="A0A645EK55"/>
<feature type="region of interest" description="Disordered" evidence="1">
    <location>
        <begin position="42"/>
        <end position="66"/>
    </location>
</feature>
<comment type="caution">
    <text evidence="2">The sequence shown here is derived from an EMBL/GenBank/DDBJ whole genome shotgun (WGS) entry which is preliminary data.</text>
</comment>
<protein>
    <submittedName>
        <fullName evidence="2">Uncharacterized protein</fullName>
    </submittedName>
</protein>
<dbReference type="SUPFAM" id="SSF159941">
    <property type="entry name" value="MM3350-like"/>
    <property type="match status" value="1"/>
</dbReference>
<organism evidence="2">
    <name type="scientific">bioreactor metagenome</name>
    <dbReference type="NCBI Taxonomy" id="1076179"/>
    <lineage>
        <taxon>unclassified sequences</taxon>
        <taxon>metagenomes</taxon>
        <taxon>ecological metagenomes</taxon>
    </lineage>
</organism>
<accession>A0A645EK55</accession>
<sequence length="95" mass="11057">MGDGTLDSVKVEDVVRKGENSLFYVYDLFKDRSILLEFQAEEEESPRRSYPRLVMERGKNPDQFSDNYDDFDNLAVEMSDNDSMFSNDELPEGEE</sequence>
<name>A0A645EK55_9ZZZZ</name>
<proteinExistence type="predicted"/>
<dbReference type="InterPro" id="IPR024047">
    <property type="entry name" value="MM3350-like_sf"/>
</dbReference>
<evidence type="ECO:0000256" key="1">
    <source>
        <dbReference type="SAM" id="MobiDB-lite"/>
    </source>
</evidence>
<evidence type="ECO:0000313" key="2">
    <source>
        <dbReference type="EMBL" id="MPN01662.1"/>
    </source>
</evidence>